<comment type="caution">
    <text evidence="2">The sequence shown here is derived from an EMBL/GenBank/DDBJ whole genome shotgun (WGS) entry which is preliminary data.</text>
</comment>
<evidence type="ECO:0000256" key="1">
    <source>
        <dbReference type="SAM" id="MobiDB-lite"/>
    </source>
</evidence>
<name>A0A7J7KW74_9MAGN</name>
<dbReference type="Gene3D" id="2.40.50.140">
    <property type="entry name" value="Nucleic acid-binding proteins"/>
    <property type="match status" value="1"/>
</dbReference>
<keyword evidence="3" id="KW-1185">Reference proteome</keyword>
<dbReference type="EMBL" id="JACGCM010002836">
    <property type="protein sequence ID" value="KAF6134514.1"/>
    <property type="molecule type" value="Genomic_DNA"/>
</dbReference>
<dbReference type="OrthoDB" id="1931061at2759"/>
<proteinExistence type="predicted"/>
<gene>
    <name evidence="2" type="ORF">GIB67_028535</name>
</gene>
<reference evidence="2 3" key="1">
    <citation type="journal article" date="2020" name="IScience">
        <title>Genome Sequencing of the Endangered Kingdonia uniflora (Circaeasteraceae, Ranunculales) Reveals Potential Mechanisms of Evolutionary Specialization.</title>
        <authorList>
            <person name="Sun Y."/>
            <person name="Deng T."/>
            <person name="Zhang A."/>
            <person name="Moore M.J."/>
            <person name="Landis J.B."/>
            <person name="Lin N."/>
            <person name="Zhang H."/>
            <person name="Zhang X."/>
            <person name="Huang J."/>
            <person name="Zhang X."/>
            <person name="Sun H."/>
            <person name="Wang H."/>
        </authorList>
    </citation>
    <scope>NUCLEOTIDE SEQUENCE [LARGE SCALE GENOMIC DNA]</scope>
    <source>
        <strain evidence="2">TB1705</strain>
        <tissue evidence="2">Leaf</tissue>
    </source>
</reference>
<protein>
    <submittedName>
        <fullName evidence="2">Uncharacterized protein</fullName>
    </submittedName>
</protein>
<dbReference type="AlphaFoldDB" id="A0A7J7KW74"/>
<evidence type="ECO:0000313" key="3">
    <source>
        <dbReference type="Proteomes" id="UP000541444"/>
    </source>
</evidence>
<dbReference type="InterPro" id="IPR012340">
    <property type="entry name" value="NA-bd_OB-fold"/>
</dbReference>
<organism evidence="2 3">
    <name type="scientific">Kingdonia uniflora</name>
    <dbReference type="NCBI Taxonomy" id="39325"/>
    <lineage>
        <taxon>Eukaryota</taxon>
        <taxon>Viridiplantae</taxon>
        <taxon>Streptophyta</taxon>
        <taxon>Embryophyta</taxon>
        <taxon>Tracheophyta</taxon>
        <taxon>Spermatophyta</taxon>
        <taxon>Magnoliopsida</taxon>
        <taxon>Ranunculales</taxon>
        <taxon>Circaeasteraceae</taxon>
        <taxon>Kingdonia</taxon>
    </lineage>
</organism>
<dbReference type="Proteomes" id="UP000541444">
    <property type="component" value="Unassembled WGS sequence"/>
</dbReference>
<evidence type="ECO:0000313" key="2">
    <source>
        <dbReference type="EMBL" id="KAF6134514.1"/>
    </source>
</evidence>
<accession>A0A7J7KW74</accession>
<sequence>MTTRSIKEWKGNITMNSTYATKTYLNLEIPEAVEFLTRYKLQVDVQDEIGFIKVIMFDSQLQMLINNTTKTTKDLSEKNNDEIAAAYYFETPIQTIERKGTTAKRSSLADKELDDSQNNKRTKKKYQPFYGYSSTSATP</sequence>
<feature type="region of interest" description="Disordered" evidence="1">
    <location>
        <begin position="99"/>
        <end position="139"/>
    </location>
</feature>
<feature type="non-terminal residue" evidence="2">
    <location>
        <position position="1"/>
    </location>
</feature>